<reference evidence="2" key="1">
    <citation type="submission" date="2021-02" db="EMBL/GenBank/DDBJ databases">
        <authorList>
            <person name="Nowell W R."/>
        </authorList>
    </citation>
    <scope>NUCLEOTIDE SEQUENCE</scope>
</reference>
<proteinExistence type="predicted"/>
<evidence type="ECO:0000313" key="2">
    <source>
        <dbReference type="EMBL" id="CAF0772461.1"/>
    </source>
</evidence>
<name>A0A813QVL3_9BILA</name>
<gene>
    <name evidence="3" type="ORF">JXQ802_LOCUS19378</name>
    <name evidence="2" type="ORF">PYM288_LOCUS3184</name>
</gene>
<dbReference type="EMBL" id="CAJNOL010000530">
    <property type="protein sequence ID" value="CAF1104528.1"/>
    <property type="molecule type" value="Genomic_DNA"/>
</dbReference>
<feature type="compositionally biased region" description="Acidic residues" evidence="1">
    <location>
        <begin position="10"/>
        <end position="21"/>
    </location>
</feature>
<organism evidence="2 4">
    <name type="scientific">Rotaria sordida</name>
    <dbReference type="NCBI Taxonomy" id="392033"/>
    <lineage>
        <taxon>Eukaryota</taxon>
        <taxon>Metazoa</taxon>
        <taxon>Spiralia</taxon>
        <taxon>Gnathifera</taxon>
        <taxon>Rotifera</taxon>
        <taxon>Eurotatoria</taxon>
        <taxon>Bdelloidea</taxon>
        <taxon>Philodinida</taxon>
        <taxon>Philodinidae</taxon>
        <taxon>Rotaria</taxon>
    </lineage>
</organism>
<feature type="region of interest" description="Disordered" evidence="1">
    <location>
        <begin position="157"/>
        <end position="179"/>
    </location>
</feature>
<keyword evidence="5" id="KW-1185">Reference proteome</keyword>
<accession>A0A813QVL3</accession>
<sequence>MNYNEINIKEEEEEEEEEEEKEDIDTFLSNFWLKLNNAKSNKDDLDEILMQLQDIQNQIIVYFKEAASECNVEELKIYENKLLKIKWYADITTMYMINNLSSHQRNHLNFHHKQLIYSKSIQEFDNNTFVQVFNEKQKNTTITRIEITDPIPNRVAAHPVQRQQQQQQHDDDNNINNQQ</sequence>
<feature type="region of interest" description="Disordered" evidence="1">
    <location>
        <begin position="1"/>
        <end position="21"/>
    </location>
</feature>
<evidence type="ECO:0000313" key="5">
    <source>
        <dbReference type="Proteomes" id="UP000663870"/>
    </source>
</evidence>
<dbReference type="Proteomes" id="UP000663870">
    <property type="component" value="Unassembled WGS sequence"/>
</dbReference>
<protein>
    <submittedName>
        <fullName evidence="2">Uncharacterized protein</fullName>
    </submittedName>
</protein>
<evidence type="ECO:0000313" key="3">
    <source>
        <dbReference type="EMBL" id="CAF1104528.1"/>
    </source>
</evidence>
<comment type="caution">
    <text evidence="2">The sequence shown here is derived from an EMBL/GenBank/DDBJ whole genome shotgun (WGS) entry which is preliminary data.</text>
</comment>
<dbReference type="Proteomes" id="UP000663854">
    <property type="component" value="Unassembled WGS sequence"/>
</dbReference>
<dbReference type="EMBL" id="CAJNOH010000023">
    <property type="protein sequence ID" value="CAF0772461.1"/>
    <property type="molecule type" value="Genomic_DNA"/>
</dbReference>
<evidence type="ECO:0000256" key="1">
    <source>
        <dbReference type="SAM" id="MobiDB-lite"/>
    </source>
</evidence>
<evidence type="ECO:0000313" key="4">
    <source>
        <dbReference type="Proteomes" id="UP000663854"/>
    </source>
</evidence>
<dbReference type="AlphaFoldDB" id="A0A813QVL3"/>